<proteinExistence type="predicted"/>
<dbReference type="PANTHER" id="PTHR39639">
    <property type="entry name" value="CHROMOSOME 16, WHOLE GENOME SHOTGUN SEQUENCE"/>
    <property type="match status" value="1"/>
</dbReference>
<evidence type="ECO:0000259" key="1">
    <source>
        <dbReference type="Pfam" id="PF03235"/>
    </source>
</evidence>
<dbReference type="InterPro" id="IPR004919">
    <property type="entry name" value="GmrSD_N"/>
</dbReference>
<reference evidence="2 3" key="1">
    <citation type="journal article" date="2022" name="Front. Microbiol.">
        <title>High genomic differentiation and limited gene flow indicate recent cryptic speciation within the genus Laspinema (cyanobacteria).</title>
        <authorList>
            <person name="Stanojkovic A."/>
            <person name="Skoupy S."/>
            <person name="Skaloud P."/>
            <person name="Dvorak P."/>
        </authorList>
    </citation>
    <scope>NUCLEOTIDE SEQUENCE [LARGE SCALE GENOMIC DNA]</scope>
    <source>
        <strain evidence="2 3">D2a</strain>
    </source>
</reference>
<dbReference type="PANTHER" id="PTHR39639:SF1">
    <property type="entry name" value="DUF262 DOMAIN-CONTAINING PROTEIN"/>
    <property type="match status" value="1"/>
</dbReference>
<name>A0ABT2MJH0_9CYAN</name>
<sequence length="352" mass="41039">MSRTINFQSISWFWDLYTRNLLDLNPPYQRRSVWNQKYKDDFIDTVLNGYPSPAIFLYREITDDGVSKYSVVDGKQRLSTLFEFAENKFPVSDQATITRLRGLSFKELETEVKQSFWAYQFAVESVPSTDEKIINDIFDRINRNVSKLTPQELRHARFDGVFITTVENLTDWMLSVLPNNFPSIATKSRKQMKDVEFVTRLLLFLEEGVKSYRQYELDAAFNDRDLDWENKDKVENEFKQVITLIQEIFKTSVDLSIDLTKTRLKNQTDFYSFFAAVAELNQKKLLEINREIPKNIASFLERVESDEARMTDKEAQAYYDAITTSLLSGTEKSRTRIDSLKSVILSSIAIVA</sequence>
<accession>A0ABT2MJH0</accession>
<feature type="domain" description="GmrSD restriction endonucleases N-terminal" evidence="1">
    <location>
        <begin position="18"/>
        <end position="158"/>
    </location>
</feature>
<gene>
    <name evidence="2" type="ORF">NG799_00930</name>
</gene>
<dbReference type="Pfam" id="PF03235">
    <property type="entry name" value="GmrSD_N"/>
    <property type="match status" value="1"/>
</dbReference>
<evidence type="ECO:0000313" key="3">
    <source>
        <dbReference type="Proteomes" id="UP001525890"/>
    </source>
</evidence>
<dbReference type="RefSeq" id="WP_368004646.1">
    <property type="nucleotide sequence ID" value="NZ_JAMXFF010000001.1"/>
</dbReference>
<protein>
    <submittedName>
        <fullName evidence="2">DUF262 domain-containing protein</fullName>
    </submittedName>
</protein>
<dbReference type="EMBL" id="JAMXFF010000001">
    <property type="protein sequence ID" value="MCT7964893.1"/>
    <property type="molecule type" value="Genomic_DNA"/>
</dbReference>
<comment type="caution">
    <text evidence="2">The sequence shown here is derived from an EMBL/GenBank/DDBJ whole genome shotgun (WGS) entry which is preliminary data.</text>
</comment>
<organism evidence="2 3">
    <name type="scientific">Laspinema palackyanum D2a</name>
    <dbReference type="NCBI Taxonomy" id="2953684"/>
    <lineage>
        <taxon>Bacteria</taxon>
        <taxon>Bacillati</taxon>
        <taxon>Cyanobacteriota</taxon>
        <taxon>Cyanophyceae</taxon>
        <taxon>Oscillatoriophycideae</taxon>
        <taxon>Oscillatoriales</taxon>
        <taxon>Laspinemataceae</taxon>
        <taxon>Laspinema</taxon>
        <taxon>Laspinema palackyanum</taxon>
    </lineage>
</organism>
<dbReference type="Proteomes" id="UP001525890">
    <property type="component" value="Unassembled WGS sequence"/>
</dbReference>
<keyword evidence="3" id="KW-1185">Reference proteome</keyword>
<evidence type="ECO:0000313" key="2">
    <source>
        <dbReference type="EMBL" id="MCT7964893.1"/>
    </source>
</evidence>